<dbReference type="GO" id="GO:0006825">
    <property type="term" value="P:copper ion transport"/>
    <property type="evidence" value="ECO:0007669"/>
    <property type="project" value="UniProtKB-KW"/>
</dbReference>
<dbReference type="PRINTS" id="PR00119">
    <property type="entry name" value="CATATPASE"/>
</dbReference>
<evidence type="ECO:0000256" key="1">
    <source>
        <dbReference type="ARBA" id="ARBA00004651"/>
    </source>
</evidence>
<dbReference type="InterPro" id="IPR023299">
    <property type="entry name" value="ATPase_P-typ_cyto_dom_N"/>
</dbReference>
<dbReference type="InterPro" id="IPR036412">
    <property type="entry name" value="HAD-like_sf"/>
</dbReference>
<evidence type="ECO:0000313" key="16">
    <source>
        <dbReference type="EMBL" id="AIB06864.1"/>
    </source>
</evidence>
<dbReference type="SUPFAM" id="SSF81665">
    <property type="entry name" value="Calcium ATPase, transmembrane domain M"/>
    <property type="match status" value="1"/>
</dbReference>
<keyword evidence="16" id="KW-0614">Plasmid</keyword>
<evidence type="ECO:0000256" key="11">
    <source>
        <dbReference type="ARBA" id="ARBA00022989"/>
    </source>
</evidence>
<keyword evidence="11 14" id="KW-1133">Transmembrane helix</keyword>
<dbReference type="GO" id="GO:0005524">
    <property type="term" value="F:ATP binding"/>
    <property type="evidence" value="ECO:0007669"/>
    <property type="project" value="UniProtKB-UniRule"/>
</dbReference>
<feature type="transmembrane region" description="Helical" evidence="14">
    <location>
        <begin position="575"/>
        <end position="595"/>
    </location>
</feature>
<evidence type="ECO:0000256" key="5">
    <source>
        <dbReference type="ARBA" id="ARBA00022723"/>
    </source>
</evidence>
<dbReference type="InterPro" id="IPR018303">
    <property type="entry name" value="ATPase_P-typ_P_site"/>
</dbReference>
<dbReference type="AlphaFoldDB" id="A0A068AA03"/>
<keyword evidence="3 14" id="KW-1003">Cell membrane</keyword>
<dbReference type="InterPro" id="IPR023298">
    <property type="entry name" value="ATPase_P-typ_TM_dom_sf"/>
</dbReference>
<keyword evidence="7" id="KW-0813">Transport</keyword>
<dbReference type="SFLD" id="SFLDS00003">
    <property type="entry name" value="Haloacid_Dehalogenase"/>
    <property type="match status" value="1"/>
</dbReference>
<dbReference type="PANTHER" id="PTHR43079:SF1">
    <property type="entry name" value="CADMIUM_ZINC-TRANSPORTING ATPASE HMA1, CHLOROPLASTIC-RELATED"/>
    <property type="match status" value="1"/>
</dbReference>
<organism evidence="16">
    <name type="scientific">Lactococcus lactis subsp. lactis</name>
    <name type="common">Streptococcus lactis</name>
    <dbReference type="NCBI Taxonomy" id="1360"/>
    <lineage>
        <taxon>Bacteria</taxon>
        <taxon>Bacillati</taxon>
        <taxon>Bacillota</taxon>
        <taxon>Bacilli</taxon>
        <taxon>Lactobacillales</taxon>
        <taxon>Streptococcaceae</taxon>
        <taxon>Lactococcus</taxon>
    </lineage>
</organism>
<protein>
    <submittedName>
        <fullName evidence="16">Lead-, cadmium-, zinc-and mercury-transporting ATPase</fullName>
    </submittedName>
</protein>
<feature type="transmembrane region" description="Helical" evidence="14">
    <location>
        <begin position="12"/>
        <end position="32"/>
    </location>
</feature>
<keyword evidence="13 14" id="KW-0472">Membrane</keyword>
<proteinExistence type="inferred from homology"/>
<dbReference type="NCBIfam" id="TIGR01525">
    <property type="entry name" value="ATPase-IB_hvy"/>
    <property type="match status" value="1"/>
</dbReference>
<dbReference type="InterPro" id="IPR023214">
    <property type="entry name" value="HAD_sf"/>
</dbReference>
<dbReference type="InterPro" id="IPR044492">
    <property type="entry name" value="P_typ_ATPase_HD_dom"/>
</dbReference>
<dbReference type="SFLD" id="SFLDF00027">
    <property type="entry name" value="p-type_atpase"/>
    <property type="match status" value="1"/>
</dbReference>
<keyword evidence="4 14" id="KW-0812">Transmembrane</keyword>
<dbReference type="Gene3D" id="2.70.150.10">
    <property type="entry name" value="Calcium-transporting ATPase, cytoplasmic transduction domain A"/>
    <property type="match status" value="1"/>
</dbReference>
<comment type="similarity">
    <text evidence="2 14">Belongs to the cation transport ATPase (P-type) (TC 3.A.3) family. Type IB subfamily.</text>
</comment>
<evidence type="ECO:0000256" key="8">
    <source>
        <dbReference type="ARBA" id="ARBA00022840"/>
    </source>
</evidence>
<keyword evidence="12" id="KW-0186">Copper</keyword>
<evidence type="ECO:0000259" key="15">
    <source>
        <dbReference type="Pfam" id="PF00122"/>
    </source>
</evidence>
<evidence type="ECO:0000256" key="7">
    <source>
        <dbReference type="ARBA" id="ARBA00022796"/>
    </source>
</evidence>
<keyword evidence="7" id="KW-0187">Copper transport</keyword>
<dbReference type="SUPFAM" id="SSF81653">
    <property type="entry name" value="Calcium ATPase, transduction domain A"/>
    <property type="match status" value="1"/>
</dbReference>
<evidence type="ECO:0000256" key="10">
    <source>
        <dbReference type="ARBA" id="ARBA00022967"/>
    </source>
</evidence>
<evidence type="ECO:0000256" key="2">
    <source>
        <dbReference type="ARBA" id="ARBA00006024"/>
    </source>
</evidence>
<comment type="subcellular location">
    <subcellularLocation>
        <location evidence="1">Cell membrane</location>
        <topology evidence="1">Multi-pass membrane protein</topology>
    </subcellularLocation>
</comment>
<keyword evidence="10" id="KW-1278">Translocase</keyword>
<dbReference type="GO" id="GO:0016887">
    <property type="term" value="F:ATP hydrolysis activity"/>
    <property type="evidence" value="ECO:0007669"/>
    <property type="project" value="InterPro"/>
</dbReference>
<dbReference type="PANTHER" id="PTHR43079">
    <property type="entry name" value="PROBABLE CADMIUM/ZINC-TRANSPORTING ATPASE HMA1"/>
    <property type="match status" value="1"/>
</dbReference>
<feature type="transmembrane region" description="Helical" evidence="14">
    <location>
        <begin position="38"/>
        <end position="58"/>
    </location>
</feature>
<evidence type="ECO:0000256" key="9">
    <source>
        <dbReference type="ARBA" id="ARBA00022842"/>
    </source>
</evidence>
<evidence type="ECO:0000256" key="14">
    <source>
        <dbReference type="RuleBase" id="RU362081"/>
    </source>
</evidence>
<gene>
    <name evidence="16" type="primary">zosA</name>
</gene>
<feature type="domain" description="P-type ATPase A" evidence="15">
    <location>
        <begin position="124"/>
        <end position="226"/>
    </location>
</feature>
<dbReference type="InterPro" id="IPR008250">
    <property type="entry name" value="ATPase_P-typ_transduc_dom_A_sf"/>
</dbReference>
<feature type="transmembrane region" description="Helical" evidence="14">
    <location>
        <begin position="70"/>
        <end position="88"/>
    </location>
</feature>
<reference evidence="16" key="1">
    <citation type="submission" date="2013-06" db="EMBL/GenBank/DDBJ databases">
        <title>Identification and characterisation of tetracycline resistance in Lactococcus lactis.</title>
        <authorList>
            <person name="Zycka-Krzesinska J."/>
            <person name="Bardowski J."/>
        </authorList>
    </citation>
    <scope>NUCLEOTIDE SEQUENCE</scope>
    <source>
        <strain evidence="16">ILIBB-JZK</strain>
        <plasmid evidence="16">pIBB-JZK</plasmid>
    </source>
</reference>
<dbReference type="InterPro" id="IPR059000">
    <property type="entry name" value="ATPase_P-type_domA"/>
</dbReference>
<keyword evidence="7" id="KW-0406">Ion transport</keyword>
<dbReference type="Gene3D" id="3.40.50.1000">
    <property type="entry name" value="HAD superfamily/HAD-like"/>
    <property type="match status" value="1"/>
</dbReference>
<dbReference type="RefSeq" id="WP_031942292.1">
    <property type="nucleotide sequence ID" value="NC_024965.1"/>
</dbReference>
<keyword evidence="8 14" id="KW-0067">ATP-binding</keyword>
<dbReference type="GO" id="GO:0005886">
    <property type="term" value="C:plasma membrane"/>
    <property type="evidence" value="ECO:0007669"/>
    <property type="project" value="UniProtKB-SubCell"/>
</dbReference>
<dbReference type="FunFam" id="2.70.150.10:FF:000020">
    <property type="entry name" value="Copper-exporting P-type ATPase A"/>
    <property type="match status" value="1"/>
</dbReference>
<dbReference type="Pfam" id="PF00122">
    <property type="entry name" value="E1-E2_ATPase"/>
    <property type="match status" value="1"/>
</dbReference>
<dbReference type="InterPro" id="IPR027256">
    <property type="entry name" value="P-typ_ATPase_IB"/>
</dbReference>
<keyword evidence="5 14" id="KW-0479">Metal-binding</keyword>
<evidence type="ECO:0000256" key="3">
    <source>
        <dbReference type="ARBA" id="ARBA00022475"/>
    </source>
</evidence>
<geneLocation type="plasmid" evidence="16">
    <name>pIBB-JZK</name>
</geneLocation>
<dbReference type="InterPro" id="IPR051949">
    <property type="entry name" value="Cation_Transport_ATPase"/>
</dbReference>
<evidence type="ECO:0000256" key="6">
    <source>
        <dbReference type="ARBA" id="ARBA00022741"/>
    </source>
</evidence>
<feature type="transmembrane region" description="Helical" evidence="14">
    <location>
        <begin position="246"/>
        <end position="265"/>
    </location>
</feature>
<evidence type="ECO:0000256" key="13">
    <source>
        <dbReference type="ARBA" id="ARBA00023136"/>
    </source>
</evidence>
<dbReference type="SUPFAM" id="SSF56784">
    <property type="entry name" value="HAD-like"/>
    <property type="match status" value="1"/>
</dbReference>
<dbReference type="EMBL" id="KF278750">
    <property type="protein sequence ID" value="AIB06864.1"/>
    <property type="molecule type" value="Genomic_DNA"/>
</dbReference>
<evidence type="ECO:0000256" key="12">
    <source>
        <dbReference type="ARBA" id="ARBA00023008"/>
    </source>
</evidence>
<dbReference type="PROSITE" id="PS00154">
    <property type="entry name" value="ATPASE_E1_E2"/>
    <property type="match status" value="1"/>
</dbReference>
<dbReference type="SFLD" id="SFLDG00002">
    <property type="entry name" value="C1.7:_P-type_atpase_like"/>
    <property type="match status" value="1"/>
</dbReference>
<dbReference type="InterPro" id="IPR001757">
    <property type="entry name" value="P_typ_ATPase"/>
</dbReference>
<sequence>MKSLITALKEKRALRLYFIGIIIFIIGLLLPISSTVRVLISIIATILSGYHVMLEGIDDTIKETVKKKRFTPNTHILMTLAAIGAIFLGEAVEAALLIFIFAGAHFLEEYVEGKSKREITKLIELNPTEARLINNEGNIEVVSIDKLKIGDRLQVLNGAQVPTDGIILNGSTSIDESTINGESIPREKNVGDIVFGSTINGTGTFTMRVSKDSKDTVFSKILTMVEESQNNLSPTADFIKRFEPHYVNGVLVIFLALLIFSPMFLGWTLTETISRSLVFLVSASPCALAVAAIPATLAGISSLAKQGILFKGGNFLSNLINLKAVAFDKTGTLTEGKPKVVDFYFNPELDGESFRNTLVAMEKQSNHPLANAIVNKFETQKVDYDIKVENELGTGLSATYQGESYRIAKPSAFKMVSQEWIEKQENFENEGKTVVFIAVNDKVEGLIAIQDTPQKTAISAIQYLNKNQIKTIMITGDAVLTGKAIGKQLGVRDVQANVMPDEKAKIINENKEKYGPTAMVGDGVNDAPALAVADVGIAMGDGTDVAIETADVVLMKNDLGNFVSAHKTSKRLKNIVTQNIIFALLVVLFLVYISLWKNASVVLSITLHEGSTLVVLLNSLRLLLPNRKNIEGEL</sequence>
<dbReference type="Pfam" id="PF00702">
    <property type="entry name" value="Hydrolase"/>
    <property type="match status" value="1"/>
</dbReference>
<dbReference type="PRINTS" id="PR00120">
    <property type="entry name" value="HATPASE"/>
</dbReference>
<accession>A0A068AA03</accession>
<feature type="transmembrane region" description="Helical" evidence="14">
    <location>
        <begin position="277"/>
        <end position="300"/>
    </location>
</feature>
<dbReference type="GO" id="GO:0019829">
    <property type="term" value="F:ATPase-coupled monoatomic cation transmembrane transporter activity"/>
    <property type="evidence" value="ECO:0007669"/>
    <property type="project" value="InterPro"/>
</dbReference>
<dbReference type="Gene3D" id="3.40.1110.10">
    <property type="entry name" value="Calcium-transporting ATPase, cytoplasmic domain N"/>
    <property type="match status" value="1"/>
</dbReference>
<evidence type="ECO:0000256" key="4">
    <source>
        <dbReference type="ARBA" id="ARBA00022692"/>
    </source>
</evidence>
<dbReference type="GO" id="GO:0046872">
    <property type="term" value="F:metal ion binding"/>
    <property type="evidence" value="ECO:0007669"/>
    <property type="project" value="UniProtKB-KW"/>
</dbReference>
<dbReference type="CDD" id="cd07551">
    <property type="entry name" value="P-type_ATPase_HM_ZosA_PfeT-like"/>
    <property type="match status" value="1"/>
</dbReference>
<keyword evidence="6 14" id="KW-0547">Nucleotide-binding</keyword>
<name>A0A068AA03_LACLL</name>
<dbReference type="NCBIfam" id="TIGR01494">
    <property type="entry name" value="ATPase_P-type"/>
    <property type="match status" value="1"/>
</dbReference>
<keyword evidence="9" id="KW-0460">Magnesium</keyword>